<evidence type="ECO:0000256" key="6">
    <source>
        <dbReference type="PIRSR" id="PIRSR601019-2"/>
    </source>
</evidence>
<feature type="binding site" evidence="5">
    <location>
        <begin position="164"/>
        <end position="167"/>
    </location>
    <ligand>
        <name>GTP</name>
        <dbReference type="ChEBI" id="CHEBI:37565"/>
    </ligand>
</feature>
<dbReference type="PANTHER" id="PTHR10218">
    <property type="entry name" value="GTP-BINDING PROTEIN ALPHA SUBUNIT"/>
    <property type="match status" value="1"/>
</dbReference>
<evidence type="ECO:0000256" key="5">
    <source>
        <dbReference type="PIRSR" id="PIRSR601019-1"/>
    </source>
</evidence>
<evidence type="ECO:0000313" key="7">
    <source>
        <dbReference type="EMBL" id="THG96324.1"/>
    </source>
</evidence>
<dbReference type="Pfam" id="PF00503">
    <property type="entry name" value="G-alpha"/>
    <property type="match status" value="1"/>
</dbReference>
<evidence type="ECO:0000256" key="3">
    <source>
        <dbReference type="ARBA" id="ARBA00023134"/>
    </source>
</evidence>
<feature type="binding site" evidence="6">
    <location>
        <position position="66"/>
    </location>
    <ligand>
        <name>Mg(2+)</name>
        <dbReference type="ChEBI" id="CHEBI:18420"/>
    </ligand>
</feature>
<dbReference type="GO" id="GO:0031683">
    <property type="term" value="F:G-protein beta/gamma-subunit complex binding"/>
    <property type="evidence" value="ECO:0007669"/>
    <property type="project" value="InterPro"/>
</dbReference>
<accession>A0A4S4KDW8</accession>
<dbReference type="FunFam" id="3.40.50.300:FF:000692">
    <property type="entry name" value="Guanine nucleotide-binding protein subunit alpha"/>
    <property type="match status" value="1"/>
</dbReference>
<dbReference type="PRINTS" id="PR00318">
    <property type="entry name" value="GPROTEINA"/>
</dbReference>
<keyword evidence="3 5" id="KW-0342">GTP-binding</keyword>
<keyword evidence="1 6" id="KW-0479">Metal-binding</keyword>
<protein>
    <submittedName>
        <fullName evidence="7">Uncharacterized protein</fullName>
    </submittedName>
</protein>
<reference evidence="7 8" key="1">
    <citation type="submission" date="2019-02" db="EMBL/GenBank/DDBJ databases">
        <title>Genome sequencing of the rare red list fungi Phellinidium pouzarii.</title>
        <authorList>
            <person name="Buettner E."/>
            <person name="Kellner H."/>
        </authorList>
    </citation>
    <scope>NUCLEOTIDE SEQUENCE [LARGE SCALE GENOMIC DNA]</scope>
    <source>
        <strain evidence="7 8">DSM 108285</strain>
    </source>
</reference>
<evidence type="ECO:0000256" key="4">
    <source>
        <dbReference type="ARBA" id="ARBA00023224"/>
    </source>
</evidence>
<dbReference type="InterPro" id="IPR001019">
    <property type="entry name" value="Gprotein_alpha_su"/>
</dbReference>
<evidence type="ECO:0000313" key="8">
    <source>
        <dbReference type="Proteomes" id="UP000308199"/>
    </source>
</evidence>
<comment type="caution">
    <text evidence="7">The sequence shown here is derived from an EMBL/GenBank/DDBJ whole genome shotgun (WGS) entry which is preliminary data.</text>
</comment>
<keyword evidence="8" id="KW-1185">Reference proteome</keyword>
<dbReference type="GO" id="GO:0005834">
    <property type="term" value="C:heterotrimeric G-protein complex"/>
    <property type="evidence" value="ECO:0007669"/>
    <property type="project" value="TreeGrafter"/>
</dbReference>
<evidence type="ECO:0000256" key="1">
    <source>
        <dbReference type="ARBA" id="ARBA00022723"/>
    </source>
</evidence>
<name>A0A4S4KDW8_9AGAM</name>
<dbReference type="SUPFAM" id="SSF52540">
    <property type="entry name" value="P-loop containing nucleoside triphosphate hydrolases"/>
    <property type="match status" value="1"/>
</dbReference>
<dbReference type="SUPFAM" id="SSF47895">
    <property type="entry name" value="Transducin (alpha subunit), insertion domain"/>
    <property type="match status" value="1"/>
</dbReference>
<dbReference type="Gene3D" id="3.40.50.300">
    <property type="entry name" value="P-loop containing nucleotide triphosphate hydrolases"/>
    <property type="match status" value="1"/>
</dbReference>
<dbReference type="GO" id="GO:0046872">
    <property type="term" value="F:metal ion binding"/>
    <property type="evidence" value="ECO:0007669"/>
    <property type="project" value="UniProtKB-KW"/>
</dbReference>
<dbReference type="InterPro" id="IPR011025">
    <property type="entry name" value="GproteinA_insert"/>
</dbReference>
<dbReference type="GO" id="GO:0001664">
    <property type="term" value="F:G protein-coupled receptor binding"/>
    <property type="evidence" value="ECO:0007669"/>
    <property type="project" value="TreeGrafter"/>
</dbReference>
<organism evidence="7 8">
    <name type="scientific">Phellinidium pouzarii</name>
    <dbReference type="NCBI Taxonomy" id="167371"/>
    <lineage>
        <taxon>Eukaryota</taxon>
        <taxon>Fungi</taxon>
        <taxon>Dikarya</taxon>
        <taxon>Basidiomycota</taxon>
        <taxon>Agaricomycotina</taxon>
        <taxon>Agaricomycetes</taxon>
        <taxon>Hymenochaetales</taxon>
        <taxon>Hymenochaetaceae</taxon>
        <taxon>Phellinidium</taxon>
    </lineage>
</organism>
<keyword evidence="2 5" id="KW-0547">Nucleotide-binding</keyword>
<proteinExistence type="predicted"/>
<dbReference type="GO" id="GO:0005737">
    <property type="term" value="C:cytoplasm"/>
    <property type="evidence" value="ECO:0007669"/>
    <property type="project" value="TreeGrafter"/>
</dbReference>
<dbReference type="PANTHER" id="PTHR10218:SF360">
    <property type="entry name" value="GUANINE NUCLEOTIDE-BINDING PROTEIN SUBUNIT ALPHA HOMOLOG"/>
    <property type="match status" value="1"/>
</dbReference>
<dbReference type="OrthoDB" id="5817230at2759"/>
<dbReference type="InterPro" id="IPR027417">
    <property type="entry name" value="P-loop_NTPase"/>
</dbReference>
<dbReference type="PROSITE" id="PS51882">
    <property type="entry name" value="G_ALPHA"/>
    <property type="match status" value="1"/>
</dbReference>
<gene>
    <name evidence="7" type="ORF">EW145_g7799</name>
</gene>
<feature type="binding site" evidence="5">
    <location>
        <begin position="60"/>
        <end position="66"/>
    </location>
    <ligand>
        <name>GTP</name>
        <dbReference type="ChEBI" id="CHEBI:37565"/>
    </ligand>
</feature>
<evidence type="ECO:0000256" key="2">
    <source>
        <dbReference type="ARBA" id="ARBA00022741"/>
    </source>
</evidence>
<keyword evidence="6" id="KW-0460">Magnesium</keyword>
<sequence length="253" mass="28917">EPTAVLYALRQDLMDLWRDPTVRAILKTRKIRLEEQPGFFLNDLERITSLKYMPSDNDVLKARLKTVGVSEYKFEMETAAGRESGTEWRIVDVGGSRSQRREETSTVVSGTLLTLALTLLSLLSPRPTQQHGSRSSMTEDSVLLWKMICSNKLLANVELVLFLNKCDILDKKLKTGVQLSKYVRSFQDRPNESETVQKYFRAKFAAIQREYSPNPRKFYGFCTSVTDITTTSGILASVRDMVVREHLKRSKLL</sequence>
<dbReference type="AlphaFoldDB" id="A0A4S4KDW8"/>
<dbReference type="GO" id="GO:0003924">
    <property type="term" value="F:GTPase activity"/>
    <property type="evidence" value="ECO:0007669"/>
    <property type="project" value="InterPro"/>
</dbReference>
<dbReference type="Proteomes" id="UP000308199">
    <property type="component" value="Unassembled WGS sequence"/>
</dbReference>
<dbReference type="EMBL" id="SGPK01000885">
    <property type="protein sequence ID" value="THG96324.1"/>
    <property type="molecule type" value="Genomic_DNA"/>
</dbReference>
<feature type="non-terminal residue" evidence="7">
    <location>
        <position position="1"/>
    </location>
</feature>
<dbReference type="GO" id="GO:0007188">
    <property type="term" value="P:adenylate cyclase-modulating G protein-coupled receptor signaling pathway"/>
    <property type="evidence" value="ECO:0007669"/>
    <property type="project" value="TreeGrafter"/>
</dbReference>
<dbReference type="GO" id="GO:0005525">
    <property type="term" value="F:GTP binding"/>
    <property type="evidence" value="ECO:0007669"/>
    <property type="project" value="UniProtKB-KW"/>
</dbReference>
<keyword evidence="4" id="KW-0807">Transducer</keyword>
<dbReference type="SMART" id="SM00275">
    <property type="entry name" value="G_alpha"/>
    <property type="match status" value="1"/>
</dbReference>